<organism evidence="1 2">
    <name type="scientific">Amycolatopsis decaplanina DSM 44594</name>
    <dbReference type="NCBI Taxonomy" id="1284240"/>
    <lineage>
        <taxon>Bacteria</taxon>
        <taxon>Bacillati</taxon>
        <taxon>Actinomycetota</taxon>
        <taxon>Actinomycetes</taxon>
        <taxon>Pseudonocardiales</taxon>
        <taxon>Pseudonocardiaceae</taxon>
        <taxon>Amycolatopsis</taxon>
    </lineage>
</organism>
<protein>
    <submittedName>
        <fullName evidence="1">Uncharacterized protein</fullName>
    </submittedName>
</protein>
<comment type="caution">
    <text evidence="1">The sequence shown here is derived from an EMBL/GenBank/DDBJ whole genome shotgun (WGS) entry which is preliminary data.</text>
</comment>
<reference evidence="1 2" key="1">
    <citation type="journal article" date="2013" name="Genome Announc.">
        <title>Draft Genome Sequence of Amycolatopsis decaplanina Strain DSM 44594T.</title>
        <authorList>
            <person name="Kaur N."/>
            <person name="Kumar S."/>
            <person name="Bala M."/>
            <person name="Raghava G.P."/>
            <person name="Mayilraj S."/>
        </authorList>
    </citation>
    <scope>NUCLEOTIDE SEQUENCE [LARGE SCALE GENOMIC DNA]</scope>
    <source>
        <strain evidence="1 2">DSM 44594</strain>
    </source>
</reference>
<accession>M2XRP5</accession>
<name>M2XRP5_9PSEU</name>
<evidence type="ECO:0000313" key="2">
    <source>
        <dbReference type="Proteomes" id="UP000054226"/>
    </source>
</evidence>
<evidence type="ECO:0000313" key="1">
    <source>
        <dbReference type="EMBL" id="EME63646.1"/>
    </source>
</evidence>
<proteinExistence type="predicted"/>
<gene>
    <name evidence="1" type="ORF">H074_03494</name>
</gene>
<dbReference type="Proteomes" id="UP000054226">
    <property type="component" value="Unassembled WGS sequence"/>
</dbReference>
<keyword evidence="2" id="KW-1185">Reference proteome</keyword>
<sequence>MEAGFVSNSERRMHTAMRGAAVEGVAAYLADDDADVYNITDSAIKEDAVLAALNLTALAAPAVTALAEATGRTPYEALRSIDHAGANEASRRQRATQ</sequence>
<dbReference type="AlphaFoldDB" id="M2XRP5"/>
<dbReference type="EMBL" id="AOHO01000026">
    <property type="protein sequence ID" value="EME63646.1"/>
    <property type="molecule type" value="Genomic_DNA"/>
</dbReference>